<keyword evidence="1" id="KW-1133">Transmembrane helix</keyword>
<dbReference type="Proteomes" id="UP000317593">
    <property type="component" value="Unassembled WGS sequence"/>
</dbReference>
<keyword evidence="1" id="KW-0812">Transmembrane</keyword>
<evidence type="ECO:0000313" key="2">
    <source>
        <dbReference type="EMBL" id="SMO47629.1"/>
    </source>
</evidence>
<sequence>MKKFIEQELLTNWHFMRWVALVLGSFFVFQAFRYWDVIPAVAGMFFLYQAITNSGCLVARTCEPAVSAVPDEESQTGRAHNVTYTEIKES</sequence>
<dbReference type="OrthoDB" id="1049592at2"/>
<dbReference type="RefSeq" id="WP_142713412.1">
    <property type="nucleotide sequence ID" value="NZ_FXTH01000003.1"/>
</dbReference>
<protein>
    <recommendedName>
        <fullName evidence="4">DUF2892 domain-containing protein</fullName>
    </recommendedName>
</protein>
<proteinExistence type="predicted"/>
<organism evidence="2 3">
    <name type="scientific">Fodinibius sediminis</name>
    <dbReference type="NCBI Taxonomy" id="1214077"/>
    <lineage>
        <taxon>Bacteria</taxon>
        <taxon>Pseudomonadati</taxon>
        <taxon>Balneolota</taxon>
        <taxon>Balneolia</taxon>
        <taxon>Balneolales</taxon>
        <taxon>Balneolaceae</taxon>
        <taxon>Fodinibius</taxon>
    </lineage>
</organism>
<dbReference type="AlphaFoldDB" id="A0A521BKL1"/>
<accession>A0A521BKL1</accession>
<evidence type="ECO:0000313" key="3">
    <source>
        <dbReference type="Proteomes" id="UP000317593"/>
    </source>
</evidence>
<keyword evidence="1" id="KW-0472">Membrane</keyword>
<reference evidence="2 3" key="1">
    <citation type="submission" date="2017-05" db="EMBL/GenBank/DDBJ databases">
        <authorList>
            <person name="Varghese N."/>
            <person name="Submissions S."/>
        </authorList>
    </citation>
    <scope>NUCLEOTIDE SEQUENCE [LARGE SCALE GENOMIC DNA]</scope>
    <source>
        <strain evidence="2 3">DSM 21194</strain>
    </source>
</reference>
<evidence type="ECO:0000256" key="1">
    <source>
        <dbReference type="SAM" id="Phobius"/>
    </source>
</evidence>
<dbReference type="EMBL" id="FXTH01000003">
    <property type="protein sequence ID" value="SMO47629.1"/>
    <property type="molecule type" value="Genomic_DNA"/>
</dbReference>
<feature type="transmembrane region" description="Helical" evidence="1">
    <location>
        <begin position="15"/>
        <end position="35"/>
    </location>
</feature>
<gene>
    <name evidence="2" type="ORF">SAMN06265218_103189</name>
</gene>
<evidence type="ECO:0008006" key="4">
    <source>
        <dbReference type="Google" id="ProtNLM"/>
    </source>
</evidence>
<keyword evidence="3" id="KW-1185">Reference proteome</keyword>
<name>A0A521BKL1_9BACT</name>